<evidence type="ECO:0000313" key="2">
    <source>
        <dbReference type="EMBL" id="JAD69261.1"/>
    </source>
</evidence>
<reference evidence="2" key="1">
    <citation type="submission" date="2014-09" db="EMBL/GenBank/DDBJ databases">
        <authorList>
            <person name="Magalhaes I.L.F."/>
            <person name="Oliveira U."/>
            <person name="Santos F.R."/>
            <person name="Vidigal T.H.D.A."/>
            <person name="Brescovit A.D."/>
            <person name="Santos A.J."/>
        </authorList>
    </citation>
    <scope>NUCLEOTIDE SEQUENCE</scope>
    <source>
        <tissue evidence="2">Shoot tissue taken approximately 20 cm above the soil surface</tissue>
    </source>
</reference>
<feature type="compositionally biased region" description="Polar residues" evidence="1">
    <location>
        <begin position="27"/>
        <end position="36"/>
    </location>
</feature>
<organism evidence="2">
    <name type="scientific">Arundo donax</name>
    <name type="common">Giant reed</name>
    <name type="synonym">Donax arundinaceus</name>
    <dbReference type="NCBI Taxonomy" id="35708"/>
    <lineage>
        <taxon>Eukaryota</taxon>
        <taxon>Viridiplantae</taxon>
        <taxon>Streptophyta</taxon>
        <taxon>Embryophyta</taxon>
        <taxon>Tracheophyta</taxon>
        <taxon>Spermatophyta</taxon>
        <taxon>Magnoliopsida</taxon>
        <taxon>Liliopsida</taxon>
        <taxon>Poales</taxon>
        <taxon>Poaceae</taxon>
        <taxon>PACMAD clade</taxon>
        <taxon>Arundinoideae</taxon>
        <taxon>Arundineae</taxon>
        <taxon>Arundo</taxon>
    </lineage>
</organism>
<proteinExistence type="predicted"/>
<accession>A0A0A9C110</accession>
<sequence>MISNAQDGLEQKIPQEKELSKEEQEEVQTMSVAEIV</sequence>
<feature type="region of interest" description="Disordered" evidence="1">
    <location>
        <begin position="1"/>
        <end position="36"/>
    </location>
</feature>
<dbReference type="EMBL" id="GBRH01228634">
    <property type="protein sequence ID" value="JAD69261.1"/>
    <property type="molecule type" value="Transcribed_RNA"/>
</dbReference>
<feature type="compositionally biased region" description="Basic and acidic residues" evidence="1">
    <location>
        <begin position="9"/>
        <end position="22"/>
    </location>
</feature>
<protein>
    <submittedName>
        <fullName evidence="2">Uncharacterized protein</fullName>
    </submittedName>
</protein>
<name>A0A0A9C110_ARUDO</name>
<evidence type="ECO:0000256" key="1">
    <source>
        <dbReference type="SAM" id="MobiDB-lite"/>
    </source>
</evidence>
<reference evidence="2" key="2">
    <citation type="journal article" date="2015" name="Data Brief">
        <title>Shoot transcriptome of the giant reed, Arundo donax.</title>
        <authorList>
            <person name="Barrero R.A."/>
            <person name="Guerrero F.D."/>
            <person name="Moolhuijzen P."/>
            <person name="Goolsby J.A."/>
            <person name="Tidwell J."/>
            <person name="Bellgard S.E."/>
            <person name="Bellgard M.I."/>
        </authorList>
    </citation>
    <scope>NUCLEOTIDE SEQUENCE</scope>
    <source>
        <tissue evidence="2">Shoot tissue taken approximately 20 cm above the soil surface</tissue>
    </source>
</reference>
<dbReference type="AlphaFoldDB" id="A0A0A9C110"/>